<keyword evidence="1" id="KW-0812">Transmembrane</keyword>
<organism evidence="2 3">
    <name type="scientific">Punica granatum</name>
    <name type="common">Pomegranate</name>
    <dbReference type="NCBI Taxonomy" id="22663"/>
    <lineage>
        <taxon>Eukaryota</taxon>
        <taxon>Viridiplantae</taxon>
        <taxon>Streptophyta</taxon>
        <taxon>Embryophyta</taxon>
        <taxon>Tracheophyta</taxon>
        <taxon>Spermatophyta</taxon>
        <taxon>Magnoliopsida</taxon>
        <taxon>eudicotyledons</taxon>
        <taxon>Gunneridae</taxon>
        <taxon>Pentapetalae</taxon>
        <taxon>rosids</taxon>
        <taxon>malvids</taxon>
        <taxon>Myrtales</taxon>
        <taxon>Lythraceae</taxon>
        <taxon>Punica</taxon>
    </lineage>
</organism>
<protein>
    <submittedName>
        <fullName evidence="2">Uncharacterized protein</fullName>
    </submittedName>
</protein>
<comment type="caution">
    <text evidence="2">The sequence shown here is derived from an EMBL/GenBank/DDBJ whole genome shotgun (WGS) entry which is preliminary data.</text>
</comment>
<accession>A0A218VTR4</accession>
<feature type="transmembrane region" description="Helical" evidence="1">
    <location>
        <begin position="30"/>
        <end position="51"/>
    </location>
</feature>
<sequence length="89" mass="9658">MHKTPLTFPILFDLYFVILVARLSSSSPKAIIILVTTVALATSTILVAAAIFVYAPAILIAILPFHFTVSHGCYDHHYLSKKSSTSPSP</sequence>
<feature type="transmembrane region" description="Helical" evidence="1">
    <location>
        <begin position="57"/>
        <end position="74"/>
    </location>
</feature>
<evidence type="ECO:0000313" key="3">
    <source>
        <dbReference type="Proteomes" id="UP000197138"/>
    </source>
</evidence>
<dbReference type="EMBL" id="MTKT01005880">
    <property type="protein sequence ID" value="OWM63885.1"/>
    <property type="molecule type" value="Genomic_DNA"/>
</dbReference>
<feature type="transmembrane region" description="Helical" evidence="1">
    <location>
        <begin position="6"/>
        <end position="23"/>
    </location>
</feature>
<reference evidence="3" key="1">
    <citation type="journal article" date="2017" name="Plant J.">
        <title>The pomegranate (Punica granatum L.) genome and the genomics of punicalagin biosynthesis.</title>
        <authorList>
            <person name="Qin G."/>
            <person name="Xu C."/>
            <person name="Ming R."/>
            <person name="Tang H."/>
            <person name="Guyot R."/>
            <person name="Kramer E.M."/>
            <person name="Hu Y."/>
            <person name="Yi X."/>
            <person name="Qi Y."/>
            <person name="Xu X."/>
            <person name="Gao Z."/>
            <person name="Pan H."/>
            <person name="Jian J."/>
            <person name="Tian Y."/>
            <person name="Yue Z."/>
            <person name="Xu Y."/>
        </authorList>
    </citation>
    <scope>NUCLEOTIDE SEQUENCE [LARGE SCALE GENOMIC DNA]</scope>
    <source>
        <strain evidence="3">cv. Dabenzi</strain>
    </source>
</reference>
<gene>
    <name evidence="2" type="ORF">CDL15_Pgr006147</name>
</gene>
<keyword evidence="1" id="KW-1133">Transmembrane helix</keyword>
<evidence type="ECO:0000313" key="2">
    <source>
        <dbReference type="EMBL" id="OWM63885.1"/>
    </source>
</evidence>
<keyword evidence="1" id="KW-0472">Membrane</keyword>
<dbReference type="AlphaFoldDB" id="A0A218VTR4"/>
<evidence type="ECO:0000256" key="1">
    <source>
        <dbReference type="SAM" id="Phobius"/>
    </source>
</evidence>
<proteinExistence type="predicted"/>
<dbReference type="Proteomes" id="UP000197138">
    <property type="component" value="Unassembled WGS sequence"/>
</dbReference>
<name>A0A218VTR4_PUNGR</name>